<reference evidence="4 5" key="1">
    <citation type="submission" date="2019-12" db="EMBL/GenBank/DDBJ databases">
        <authorList>
            <person name="Alioto T."/>
            <person name="Alioto T."/>
            <person name="Gomez Garrido J."/>
        </authorList>
    </citation>
    <scope>NUCLEOTIDE SEQUENCE [LARGE SCALE GENOMIC DNA]</scope>
</reference>
<evidence type="ECO:0000256" key="2">
    <source>
        <dbReference type="SAM" id="MobiDB-lite"/>
    </source>
</evidence>
<dbReference type="Gene3D" id="2.60.40.150">
    <property type="entry name" value="C2 domain"/>
    <property type="match status" value="1"/>
</dbReference>
<keyword evidence="1" id="KW-0175">Coiled coil</keyword>
<dbReference type="AlphaFoldDB" id="A0A8S0Q9B7"/>
<dbReference type="EMBL" id="CACTIH010000537">
    <property type="protein sequence ID" value="CAA2961392.1"/>
    <property type="molecule type" value="Genomic_DNA"/>
</dbReference>
<accession>A0A8S0Q9B7</accession>
<organism evidence="4 5">
    <name type="scientific">Olea europaea subsp. europaea</name>
    <dbReference type="NCBI Taxonomy" id="158383"/>
    <lineage>
        <taxon>Eukaryota</taxon>
        <taxon>Viridiplantae</taxon>
        <taxon>Streptophyta</taxon>
        <taxon>Embryophyta</taxon>
        <taxon>Tracheophyta</taxon>
        <taxon>Spermatophyta</taxon>
        <taxon>Magnoliopsida</taxon>
        <taxon>eudicotyledons</taxon>
        <taxon>Gunneridae</taxon>
        <taxon>Pentapetalae</taxon>
        <taxon>asterids</taxon>
        <taxon>lamiids</taxon>
        <taxon>Lamiales</taxon>
        <taxon>Oleaceae</taxon>
        <taxon>Oleeae</taxon>
        <taxon>Olea</taxon>
    </lineage>
</organism>
<dbReference type="OrthoDB" id="270970at2759"/>
<name>A0A8S0Q9B7_OLEEU</name>
<dbReference type="InterPro" id="IPR035892">
    <property type="entry name" value="C2_domain_sf"/>
</dbReference>
<dbReference type="PROSITE" id="PS50004">
    <property type="entry name" value="C2"/>
    <property type="match status" value="1"/>
</dbReference>
<evidence type="ECO:0000313" key="5">
    <source>
        <dbReference type="Proteomes" id="UP000594638"/>
    </source>
</evidence>
<dbReference type="CDD" id="cd00030">
    <property type="entry name" value="C2"/>
    <property type="match status" value="1"/>
</dbReference>
<evidence type="ECO:0000256" key="1">
    <source>
        <dbReference type="SAM" id="Coils"/>
    </source>
</evidence>
<dbReference type="PANTHER" id="PTHR47264:SF3">
    <property type="entry name" value="SYNAPTOTAGMIN-5 ISOFORM X1"/>
    <property type="match status" value="1"/>
</dbReference>
<dbReference type="Pfam" id="PF00168">
    <property type="entry name" value="C2"/>
    <property type="match status" value="1"/>
</dbReference>
<sequence>MRALVVHESIWKNSHASSGDGWIELVLIEARDLVAADLGGTSDPYVRVNYGDLKRSTKIMYKTLNPKWHQTLEFPDDGSPLELHVKDHNALLPASNIGDCVVEYQMLPPNEMADKWIPLQGVKQGEIHIQITRKKPELEKKPSSGSELSPAKMHRQISDQVKQMMIKLQSLVDNDDLEGVSKSLSELENLHETQEDYMVQLEMEQELLLNKINEIGQEILNSSPSFSRRVTFP</sequence>
<dbReference type="SMART" id="SM00239">
    <property type="entry name" value="C2"/>
    <property type="match status" value="1"/>
</dbReference>
<feature type="domain" description="C2" evidence="3">
    <location>
        <begin position="2"/>
        <end position="117"/>
    </location>
</feature>
<keyword evidence="5" id="KW-1185">Reference proteome</keyword>
<evidence type="ECO:0000313" key="4">
    <source>
        <dbReference type="EMBL" id="CAA2961392.1"/>
    </source>
</evidence>
<proteinExistence type="predicted"/>
<dbReference type="PANTHER" id="PTHR47264">
    <property type="entry name" value="OS01G0128800 PROTEIN"/>
    <property type="match status" value="1"/>
</dbReference>
<dbReference type="SUPFAM" id="SSF49562">
    <property type="entry name" value="C2 domain (Calcium/lipid-binding domain, CaLB)"/>
    <property type="match status" value="1"/>
</dbReference>
<comment type="caution">
    <text evidence="4">The sequence shown here is derived from an EMBL/GenBank/DDBJ whole genome shotgun (WGS) entry which is preliminary data.</text>
</comment>
<feature type="region of interest" description="Disordered" evidence="2">
    <location>
        <begin position="134"/>
        <end position="156"/>
    </location>
</feature>
<dbReference type="Proteomes" id="UP000594638">
    <property type="component" value="Unassembled WGS sequence"/>
</dbReference>
<dbReference type="Gramene" id="OE9A043873T4">
    <property type="protein sequence ID" value="OE9A043873C4"/>
    <property type="gene ID" value="OE9A043873"/>
</dbReference>
<evidence type="ECO:0000259" key="3">
    <source>
        <dbReference type="PROSITE" id="PS50004"/>
    </source>
</evidence>
<dbReference type="InterPro" id="IPR000008">
    <property type="entry name" value="C2_dom"/>
</dbReference>
<gene>
    <name evidence="4" type="ORF">OLEA9_A043873</name>
</gene>
<feature type="coiled-coil region" evidence="1">
    <location>
        <begin position="184"/>
        <end position="218"/>
    </location>
</feature>
<protein>
    <submittedName>
        <fullName evidence="4">Synaptotagmin-5 isoform X1</fullName>
    </submittedName>
</protein>